<proteinExistence type="predicted"/>
<dbReference type="InterPro" id="IPR039968">
    <property type="entry name" value="BcerS-like"/>
</dbReference>
<name>A0A558RAC0_9SPHN</name>
<comment type="caution">
    <text evidence="1">The sequence shown here is derived from an EMBL/GenBank/DDBJ whole genome shotgun (WGS) entry which is preliminary data.</text>
</comment>
<sequence length="383" mass="42987">MATVIRQIGKDKTDRNRFVDVQFALNGSDPNWVPPLKDEVHGLIDPRRNPWFGHGRAVFFIAERDGKGAGRVSAQIDDLSLAMPVEQGGGPGTGHWGMLEADSEETAAALIAAAEGWLRDQGMTRSVGPISISIWDEPGLLVYGHDHSPTVMMGHHQPQYQAWVEATGYTGVKDLNTYDLPIQPPFPPLVQRIVTSGERNARINVRRVDKSKFAEEAGLILRILNDAWSDNWGFVPLTDAEIDYAGKKLKPIVFEDLIMVAEVDGEPVAFMVTLPDLNEKIREFGGSLLPFNWARLLWWLRKPKVRTMRVPLMGVVKRLQATRLASQLAFMMIEYIRREAIVTYGATRGEIGWVLEDNQGMVSIAEMLNGKINRVYRIYEKTL</sequence>
<dbReference type="SUPFAM" id="SSF55729">
    <property type="entry name" value="Acyl-CoA N-acyltransferases (Nat)"/>
    <property type="match status" value="1"/>
</dbReference>
<dbReference type="PANTHER" id="PTHR41368:SF1">
    <property type="entry name" value="PROTEIN YGHO"/>
    <property type="match status" value="1"/>
</dbReference>
<gene>
    <name evidence="1" type="ORF">FOY91_04525</name>
</gene>
<dbReference type="PANTHER" id="PTHR41368">
    <property type="entry name" value="PROTEIN YGHO"/>
    <property type="match status" value="1"/>
</dbReference>
<dbReference type="AlphaFoldDB" id="A0A558RAC0"/>
<dbReference type="InterPro" id="IPR016181">
    <property type="entry name" value="Acyl_CoA_acyltransferase"/>
</dbReference>
<keyword evidence="2" id="KW-1185">Reference proteome</keyword>
<dbReference type="OrthoDB" id="9806005at2"/>
<evidence type="ECO:0000313" key="2">
    <source>
        <dbReference type="Proteomes" id="UP000318681"/>
    </source>
</evidence>
<keyword evidence="1" id="KW-0808">Transferase</keyword>
<protein>
    <submittedName>
        <fullName evidence="1">N-acetyltransferase</fullName>
    </submittedName>
</protein>
<dbReference type="Gene3D" id="3.40.630.30">
    <property type="match status" value="1"/>
</dbReference>
<dbReference type="GO" id="GO:0016740">
    <property type="term" value="F:transferase activity"/>
    <property type="evidence" value="ECO:0007669"/>
    <property type="project" value="UniProtKB-KW"/>
</dbReference>
<dbReference type="RefSeq" id="WP_145148582.1">
    <property type="nucleotide sequence ID" value="NZ_VNIM01000011.1"/>
</dbReference>
<dbReference type="EMBL" id="VNIM01000011">
    <property type="protein sequence ID" value="TVV76308.1"/>
    <property type="molecule type" value="Genomic_DNA"/>
</dbReference>
<accession>A0A558RAC0</accession>
<dbReference type="Proteomes" id="UP000318681">
    <property type="component" value="Unassembled WGS sequence"/>
</dbReference>
<reference evidence="1 2" key="1">
    <citation type="submission" date="2019-07" db="EMBL/GenBank/DDBJ databases">
        <title>Sphingomonas solaris sp. nov., isolated from a solar panel from Boston, Massachusetts.</title>
        <authorList>
            <person name="Tanner K."/>
            <person name="Pascual J."/>
            <person name="Mancuso C."/>
            <person name="Pereto J."/>
            <person name="Khalil A."/>
            <person name="Vilanova C."/>
        </authorList>
    </citation>
    <scope>NUCLEOTIDE SEQUENCE [LARGE SCALE GENOMIC DNA]</scope>
    <source>
        <strain evidence="1 2">R4DWN</strain>
    </source>
</reference>
<evidence type="ECO:0000313" key="1">
    <source>
        <dbReference type="EMBL" id="TVV76308.1"/>
    </source>
</evidence>
<organism evidence="1 2">
    <name type="scientific">Alterirhizorhabdus solaris</name>
    <dbReference type="NCBI Taxonomy" id="2529389"/>
    <lineage>
        <taxon>Bacteria</taxon>
        <taxon>Pseudomonadati</taxon>
        <taxon>Pseudomonadota</taxon>
        <taxon>Alphaproteobacteria</taxon>
        <taxon>Sphingomonadales</taxon>
        <taxon>Rhizorhabdaceae</taxon>
        <taxon>Alterirhizorhabdus</taxon>
    </lineage>
</organism>